<comment type="similarity">
    <text evidence="2">Belongs to the ABC transporter superfamily. ABCC family. Conjugate transporter (TC 3.A.1.208) subfamily.</text>
</comment>
<evidence type="ECO:0000313" key="12">
    <source>
        <dbReference type="Proteomes" id="UP001642464"/>
    </source>
</evidence>
<proteinExistence type="inferred from homology"/>
<keyword evidence="6" id="KW-0067">ATP-binding</keyword>
<name>A0ABP0IW51_9DINO</name>
<keyword evidence="7 9" id="KW-1133">Transmembrane helix</keyword>
<dbReference type="PROSITE" id="PS50929">
    <property type="entry name" value="ABC_TM1F"/>
    <property type="match status" value="1"/>
</dbReference>
<evidence type="ECO:0000256" key="9">
    <source>
        <dbReference type="SAM" id="Phobius"/>
    </source>
</evidence>
<dbReference type="InterPro" id="IPR036640">
    <property type="entry name" value="ABC1_TM_sf"/>
</dbReference>
<keyword evidence="12" id="KW-1185">Reference proteome</keyword>
<evidence type="ECO:0000256" key="4">
    <source>
        <dbReference type="ARBA" id="ARBA00022692"/>
    </source>
</evidence>
<keyword evidence="3" id="KW-0813">Transport</keyword>
<protein>
    <submittedName>
        <fullName evidence="11">ABC transporter C family member 8 (ABC transporter ABCC.8)</fullName>
    </submittedName>
</protein>
<feature type="transmembrane region" description="Helical" evidence="9">
    <location>
        <begin position="189"/>
        <end position="215"/>
    </location>
</feature>
<evidence type="ECO:0000313" key="11">
    <source>
        <dbReference type="EMBL" id="CAK9006308.1"/>
    </source>
</evidence>
<keyword evidence="5" id="KW-0547">Nucleotide-binding</keyword>
<comment type="caution">
    <text evidence="11">The sequence shown here is derived from an EMBL/GenBank/DDBJ whole genome shotgun (WGS) entry which is preliminary data.</text>
</comment>
<dbReference type="InterPro" id="IPR011527">
    <property type="entry name" value="ABC1_TM_dom"/>
</dbReference>
<evidence type="ECO:0000256" key="7">
    <source>
        <dbReference type="ARBA" id="ARBA00022989"/>
    </source>
</evidence>
<keyword evidence="8 9" id="KW-0472">Membrane</keyword>
<dbReference type="Gene3D" id="1.20.1560.10">
    <property type="entry name" value="ABC transporter type 1, transmembrane domain"/>
    <property type="match status" value="1"/>
</dbReference>
<dbReference type="Pfam" id="PF00664">
    <property type="entry name" value="ABC_membrane"/>
    <property type="match status" value="1"/>
</dbReference>
<dbReference type="InterPro" id="IPR044746">
    <property type="entry name" value="ABCC_6TM_D1"/>
</dbReference>
<accession>A0ABP0IW51</accession>
<evidence type="ECO:0000256" key="5">
    <source>
        <dbReference type="ARBA" id="ARBA00022741"/>
    </source>
</evidence>
<evidence type="ECO:0000256" key="1">
    <source>
        <dbReference type="ARBA" id="ARBA00004141"/>
    </source>
</evidence>
<organism evidence="11 12">
    <name type="scientific">Durusdinium trenchii</name>
    <dbReference type="NCBI Taxonomy" id="1381693"/>
    <lineage>
        <taxon>Eukaryota</taxon>
        <taxon>Sar</taxon>
        <taxon>Alveolata</taxon>
        <taxon>Dinophyceae</taxon>
        <taxon>Suessiales</taxon>
        <taxon>Symbiodiniaceae</taxon>
        <taxon>Durusdinium</taxon>
    </lineage>
</organism>
<dbReference type="CDD" id="cd18579">
    <property type="entry name" value="ABC_6TM_ABCC_D1"/>
    <property type="match status" value="1"/>
</dbReference>
<gene>
    <name evidence="11" type="ORF">SCF082_LOCUS8974</name>
</gene>
<dbReference type="PANTHER" id="PTHR24223:SF456">
    <property type="entry name" value="MULTIDRUG RESISTANCE-ASSOCIATED PROTEIN LETHAL(2)03659"/>
    <property type="match status" value="1"/>
</dbReference>
<evidence type="ECO:0000259" key="10">
    <source>
        <dbReference type="PROSITE" id="PS50929"/>
    </source>
</evidence>
<dbReference type="SUPFAM" id="SSF90123">
    <property type="entry name" value="ABC transporter transmembrane region"/>
    <property type="match status" value="1"/>
</dbReference>
<dbReference type="InterPro" id="IPR050173">
    <property type="entry name" value="ABC_transporter_C-like"/>
</dbReference>
<evidence type="ECO:0000256" key="6">
    <source>
        <dbReference type="ARBA" id="ARBA00022840"/>
    </source>
</evidence>
<dbReference type="SUPFAM" id="SSF52540">
    <property type="entry name" value="P-loop containing nucleoside triphosphate hydrolases"/>
    <property type="match status" value="1"/>
</dbReference>
<feature type="domain" description="ABC transmembrane type-1" evidence="10">
    <location>
        <begin position="1"/>
        <end position="252"/>
    </location>
</feature>
<comment type="subcellular location">
    <subcellularLocation>
        <location evidence="1">Membrane</location>
        <topology evidence="1">Multi-pass membrane protein</topology>
    </subcellularLocation>
</comment>
<dbReference type="InterPro" id="IPR027417">
    <property type="entry name" value="P-loop_NTPase"/>
</dbReference>
<feature type="transmembrane region" description="Helical" evidence="9">
    <location>
        <begin position="235"/>
        <end position="257"/>
    </location>
</feature>
<keyword evidence="4 9" id="KW-0812">Transmembrane</keyword>
<dbReference type="EMBL" id="CAXAMM010005169">
    <property type="protein sequence ID" value="CAK9006308.1"/>
    <property type="molecule type" value="Genomic_DNA"/>
</dbReference>
<dbReference type="PANTHER" id="PTHR24223">
    <property type="entry name" value="ATP-BINDING CASSETTE SUB-FAMILY C"/>
    <property type="match status" value="1"/>
</dbReference>
<feature type="transmembrane region" description="Helical" evidence="9">
    <location>
        <begin position="87"/>
        <end position="113"/>
    </location>
</feature>
<evidence type="ECO:0000256" key="8">
    <source>
        <dbReference type="ARBA" id="ARBA00023136"/>
    </source>
</evidence>
<evidence type="ECO:0000256" key="3">
    <source>
        <dbReference type="ARBA" id="ARBA00022448"/>
    </source>
</evidence>
<sequence>MIYWIIIYVVLQSISAVANHWQFHLAYHAGQRMRAQVILMVFQKALKVDPRVRPSVGHTLNLMSTDAQKFLEALPFLHKLWASPLQVVIASIILLALVDVSALCGIAVLVLVVPMSRQLAKLLNRFRAQHLVFQDQRVRMCVEMLEGIRCIKYFAWEKPYLQRVFGLRTHESLGEFLAHWIYWALRESLVFGFSMIFAVLSPTLAFTATLLAFVLQGSATLTATRVFGTLALLNALRFPIMDLGSMLATIVSLYTSWHRLRKYLLLPEASRVVDRVAFGNVSNRVDRVFRCTEGGKELFRLKLDTELQVRCGEVVVILGKAANEGVGSGKSTLLQGLLGEVNCQGTFLACRGRIAY</sequence>
<evidence type="ECO:0000256" key="2">
    <source>
        <dbReference type="ARBA" id="ARBA00009726"/>
    </source>
</evidence>
<dbReference type="Proteomes" id="UP001642464">
    <property type="component" value="Unassembled WGS sequence"/>
</dbReference>
<reference evidence="11 12" key="1">
    <citation type="submission" date="2024-02" db="EMBL/GenBank/DDBJ databases">
        <authorList>
            <person name="Chen Y."/>
            <person name="Shah S."/>
            <person name="Dougan E. K."/>
            <person name="Thang M."/>
            <person name="Chan C."/>
        </authorList>
    </citation>
    <scope>NUCLEOTIDE SEQUENCE [LARGE SCALE GENOMIC DNA]</scope>
</reference>